<dbReference type="Pfam" id="PF25967">
    <property type="entry name" value="RND-MFP_C"/>
    <property type="match status" value="1"/>
</dbReference>
<comment type="similarity">
    <text evidence="2">Belongs to the membrane fusion protein (MFP) (TC 8.A.1) family.</text>
</comment>
<evidence type="ECO:0000256" key="3">
    <source>
        <dbReference type="ARBA" id="ARBA00022448"/>
    </source>
</evidence>
<dbReference type="PROSITE" id="PS51257">
    <property type="entry name" value="PROKAR_LIPOPROTEIN"/>
    <property type="match status" value="1"/>
</dbReference>
<dbReference type="GO" id="GO:0015562">
    <property type="term" value="F:efflux transmembrane transporter activity"/>
    <property type="evidence" value="ECO:0007669"/>
    <property type="project" value="TreeGrafter"/>
</dbReference>
<accession>A0A1Y1RW71</accession>
<evidence type="ECO:0000259" key="6">
    <source>
        <dbReference type="Pfam" id="PF25967"/>
    </source>
</evidence>
<name>A0A1Y1RW71_9SPIO</name>
<evidence type="ECO:0000313" key="7">
    <source>
        <dbReference type="EMBL" id="ORC32977.1"/>
    </source>
</evidence>
<dbReference type="InterPro" id="IPR058625">
    <property type="entry name" value="MdtA-like_BSH"/>
</dbReference>
<protein>
    <submittedName>
        <fullName evidence="7">Uncharacterized protein</fullName>
    </submittedName>
</protein>
<dbReference type="PANTHER" id="PTHR30469">
    <property type="entry name" value="MULTIDRUG RESISTANCE PROTEIN MDTA"/>
    <property type="match status" value="1"/>
</dbReference>
<comment type="subcellular location">
    <subcellularLocation>
        <location evidence="1">Cell envelope</location>
    </subcellularLocation>
</comment>
<dbReference type="InterPro" id="IPR006143">
    <property type="entry name" value="RND_pump_MFP"/>
</dbReference>
<comment type="caution">
    <text evidence="7">The sequence shown here is derived from an EMBL/GenBank/DDBJ whole genome shotgun (WGS) entry which is preliminary data.</text>
</comment>
<dbReference type="Pfam" id="PF25954">
    <property type="entry name" value="Beta-barrel_RND_2"/>
    <property type="match status" value="1"/>
</dbReference>
<dbReference type="Gene3D" id="2.40.50.100">
    <property type="match status" value="1"/>
</dbReference>
<dbReference type="Gene3D" id="2.40.30.170">
    <property type="match status" value="1"/>
</dbReference>
<dbReference type="GO" id="GO:1990281">
    <property type="term" value="C:efflux pump complex"/>
    <property type="evidence" value="ECO:0007669"/>
    <property type="project" value="TreeGrafter"/>
</dbReference>
<dbReference type="OrthoDB" id="320389at2"/>
<evidence type="ECO:0000259" key="4">
    <source>
        <dbReference type="Pfam" id="PF25917"/>
    </source>
</evidence>
<dbReference type="InterPro" id="IPR058792">
    <property type="entry name" value="Beta-barrel_RND_2"/>
</dbReference>
<feature type="domain" description="Multidrug resistance protein MdtA-like barrel-sandwich hybrid" evidence="4">
    <location>
        <begin position="70"/>
        <end position="139"/>
    </location>
</feature>
<reference evidence="7 8" key="1">
    <citation type="submission" date="2017-03" db="EMBL/GenBank/DDBJ databases">
        <title>Draft Genome sequence of Marispirochaeta sp. strain JC444.</title>
        <authorList>
            <person name="Shivani Y."/>
            <person name="Subhash Y."/>
            <person name="Sasikala C."/>
            <person name="Ramana C."/>
        </authorList>
    </citation>
    <scope>NUCLEOTIDE SEQUENCE [LARGE SCALE GENOMIC DNA]</scope>
    <source>
        <strain evidence="7 8">JC444</strain>
    </source>
</reference>
<dbReference type="Proteomes" id="UP000192343">
    <property type="component" value="Unassembled WGS sequence"/>
</dbReference>
<dbReference type="AlphaFoldDB" id="A0A1Y1RW71"/>
<organism evidence="7 8">
    <name type="scientific">Marispirochaeta aestuarii</name>
    <dbReference type="NCBI Taxonomy" id="1963862"/>
    <lineage>
        <taxon>Bacteria</taxon>
        <taxon>Pseudomonadati</taxon>
        <taxon>Spirochaetota</taxon>
        <taxon>Spirochaetia</taxon>
        <taxon>Spirochaetales</taxon>
        <taxon>Spirochaetaceae</taxon>
        <taxon>Marispirochaeta</taxon>
    </lineage>
</organism>
<feature type="domain" description="Multidrug resistance protein MdtA-like C-terminal permuted SH3" evidence="6">
    <location>
        <begin position="228"/>
        <end position="286"/>
    </location>
</feature>
<evidence type="ECO:0000259" key="5">
    <source>
        <dbReference type="Pfam" id="PF25954"/>
    </source>
</evidence>
<proteinExistence type="inferred from homology"/>
<dbReference type="Gene3D" id="2.40.420.20">
    <property type="match status" value="1"/>
</dbReference>
<keyword evidence="8" id="KW-1185">Reference proteome</keyword>
<dbReference type="STRING" id="1963862.B4O97_15115"/>
<evidence type="ECO:0000256" key="2">
    <source>
        <dbReference type="ARBA" id="ARBA00009477"/>
    </source>
</evidence>
<keyword evidence="3" id="KW-0813">Transport</keyword>
<evidence type="ECO:0000313" key="8">
    <source>
        <dbReference type="Proteomes" id="UP000192343"/>
    </source>
</evidence>
<dbReference type="SUPFAM" id="SSF111369">
    <property type="entry name" value="HlyD-like secretion proteins"/>
    <property type="match status" value="1"/>
</dbReference>
<gene>
    <name evidence="7" type="ORF">B4O97_15115</name>
</gene>
<sequence length="312" mass="33892">MNRKRYIPTGGLIALIILLLLASCQGKGPGAQGAAEEEETLFAVNVTKAVQGQLYDYLEVNGDIVAQSSVDIYADTSGKLFRLNVAVGDYVYKDQVIAEVDPSRPGQTFATSPVKSPISGTITRVPSDIGASISTAVPVATVSKVDSLEIKTGVAERYIARVRKGQEALVELEAYPQQRFKAFVSEVSPVVDPVTRTLAVTLAFRDQDRRIKAGMFAKAKIIVENRQNVIKIPAECMIQRQEGNTVFVVTAESRVEARRIVPGILIDQKLEVVEGLRAGETVVIRGQTLLEDQAKVRIIDEIPGLEEADSIL</sequence>
<evidence type="ECO:0000256" key="1">
    <source>
        <dbReference type="ARBA" id="ARBA00004196"/>
    </source>
</evidence>
<dbReference type="RefSeq" id="WP_083052088.1">
    <property type="nucleotide sequence ID" value="NZ_MWQY01000018.1"/>
</dbReference>
<dbReference type="NCBIfam" id="TIGR01730">
    <property type="entry name" value="RND_mfp"/>
    <property type="match status" value="1"/>
</dbReference>
<dbReference type="FunFam" id="2.40.30.170:FF:000010">
    <property type="entry name" value="Efflux RND transporter periplasmic adaptor subunit"/>
    <property type="match status" value="1"/>
</dbReference>
<dbReference type="InterPro" id="IPR058627">
    <property type="entry name" value="MdtA-like_C"/>
</dbReference>
<feature type="domain" description="CusB-like beta-barrel" evidence="5">
    <location>
        <begin position="152"/>
        <end position="221"/>
    </location>
</feature>
<dbReference type="EMBL" id="MWQY01000018">
    <property type="protein sequence ID" value="ORC32977.1"/>
    <property type="molecule type" value="Genomic_DNA"/>
</dbReference>
<dbReference type="Pfam" id="PF25917">
    <property type="entry name" value="BSH_RND"/>
    <property type="match status" value="1"/>
</dbReference>